<feature type="domain" description="CheW-like" evidence="4">
    <location>
        <begin position="89"/>
        <end position="238"/>
    </location>
</feature>
<dbReference type="InterPro" id="IPR039315">
    <property type="entry name" value="CheW"/>
</dbReference>
<dbReference type="Pfam" id="PF01584">
    <property type="entry name" value="CheW"/>
    <property type="match status" value="1"/>
</dbReference>
<accession>A0A9X4RID8</accession>
<sequence>MNNSHDTNLSNATSNTTETTQNCWRKIGVWGDRSCPELKKQIHCRNCFIYAAAGRSLLEREAPLGYLDEWTETATQDIPENYRLNAANRLSVGIFRLGAEWLALPAQLFKEVTQVQTIHTIPHRSNKILQGLVNIRGEILMCISMMELLGLEPTTSHQIDRQGQAVYPRMVVVAKDGYSWVFAVDEIQGIHAIHRDRLQELPTTISKRTETYTKGLMFWQDRRVGYLDDELLFYTLSRRVL</sequence>
<evidence type="ECO:0000313" key="5">
    <source>
        <dbReference type="EMBL" id="MDG3495042.1"/>
    </source>
</evidence>
<gene>
    <name evidence="5" type="ORF">FEV09_10780</name>
</gene>
<dbReference type="SUPFAM" id="SSF50341">
    <property type="entry name" value="CheW-like"/>
    <property type="match status" value="1"/>
</dbReference>
<evidence type="ECO:0000259" key="4">
    <source>
        <dbReference type="PROSITE" id="PS50851"/>
    </source>
</evidence>
<dbReference type="SMART" id="SM00260">
    <property type="entry name" value="CheW"/>
    <property type="match status" value="1"/>
</dbReference>
<organism evidence="5 6">
    <name type="scientific">Pseudanabaena catenata USMAC16</name>
    <dbReference type="NCBI Taxonomy" id="1855837"/>
    <lineage>
        <taxon>Bacteria</taxon>
        <taxon>Bacillati</taxon>
        <taxon>Cyanobacteriota</taxon>
        <taxon>Cyanophyceae</taxon>
        <taxon>Pseudanabaenales</taxon>
        <taxon>Pseudanabaenaceae</taxon>
        <taxon>Pseudanabaena</taxon>
    </lineage>
</organism>
<dbReference type="RefSeq" id="WP_009627149.1">
    <property type="nucleotide sequence ID" value="NZ_VBTY01000078.1"/>
</dbReference>
<dbReference type="GO" id="GO:0005829">
    <property type="term" value="C:cytosol"/>
    <property type="evidence" value="ECO:0007669"/>
    <property type="project" value="TreeGrafter"/>
</dbReference>
<comment type="subcellular location">
    <subcellularLocation>
        <location evidence="1">Cytoplasm</location>
    </subcellularLocation>
</comment>
<keyword evidence="6" id="KW-1185">Reference proteome</keyword>
<evidence type="ECO:0000256" key="1">
    <source>
        <dbReference type="ARBA" id="ARBA00004496"/>
    </source>
</evidence>
<dbReference type="PROSITE" id="PS50851">
    <property type="entry name" value="CHEW"/>
    <property type="match status" value="1"/>
</dbReference>
<dbReference type="PANTHER" id="PTHR22617">
    <property type="entry name" value="CHEMOTAXIS SENSOR HISTIDINE KINASE-RELATED"/>
    <property type="match status" value="1"/>
</dbReference>
<protein>
    <recommendedName>
        <fullName evidence="2">Chemotaxis protein CheW</fullName>
    </recommendedName>
</protein>
<evidence type="ECO:0000256" key="3">
    <source>
        <dbReference type="ARBA" id="ARBA00022490"/>
    </source>
</evidence>
<dbReference type="AlphaFoldDB" id="A0A9X4RID8"/>
<name>A0A9X4RID8_9CYAN</name>
<dbReference type="Gene3D" id="2.30.30.40">
    <property type="entry name" value="SH3 Domains"/>
    <property type="match status" value="1"/>
</dbReference>
<dbReference type="Gene3D" id="2.40.50.180">
    <property type="entry name" value="CheA-289, Domain 4"/>
    <property type="match status" value="1"/>
</dbReference>
<dbReference type="EMBL" id="VBTY01000078">
    <property type="protein sequence ID" value="MDG3495042.1"/>
    <property type="molecule type" value="Genomic_DNA"/>
</dbReference>
<dbReference type="GO" id="GO:0007165">
    <property type="term" value="P:signal transduction"/>
    <property type="evidence" value="ECO:0007669"/>
    <property type="project" value="InterPro"/>
</dbReference>
<dbReference type="PANTHER" id="PTHR22617:SF45">
    <property type="entry name" value="CHEMOTAXIS PROTEIN CHEW"/>
    <property type="match status" value="1"/>
</dbReference>
<dbReference type="GO" id="GO:0006935">
    <property type="term" value="P:chemotaxis"/>
    <property type="evidence" value="ECO:0007669"/>
    <property type="project" value="InterPro"/>
</dbReference>
<dbReference type="InterPro" id="IPR002545">
    <property type="entry name" value="CheW-lke_dom"/>
</dbReference>
<reference evidence="5" key="1">
    <citation type="submission" date="2019-05" db="EMBL/GenBank/DDBJ databases">
        <title>Whole genome sequencing of Pseudanabaena catenata USMAC16.</title>
        <authorList>
            <person name="Khan Z."/>
            <person name="Omar W.M."/>
            <person name="Convey P."/>
            <person name="Merican F."/>
            <person name="Najimudin N."/>
        </authorList>
    </citation>
    <scope>NUCLEOTIDE SEQUENCE</scope>
    <source>
        <strain evidence="5">USMAC16</strain>
    </source>
</reference>
<keyword evidence="3" id="KW-0963">Cytoplasm</keyword>
<evidence type="ECO:0000313" key="6">
    <source>
        <dbReference type="Proteomes" id="UP001152872"/>
    </source>
</evidence>
<dbReference type="Proteomes" id="UP001152872">
    <property type="component" value="Unassembled WGS sequence"/>
</dbReference>
<dbReference type="InterPro" id="IPR036061">
    <property type="entry name" value="CheW-like_dom_sf"/>
</dbReference>
<evidence type="ECO:0000256" key="2">
    <source>
        <dbReference type="ARBA" id="ARBA00021483"/>
    </source>
</evidence>
<proteinExistence type="predicted"/>
<comment type="caution">
    <text evidence="5">The sequence shown here is derived from an EMBL/GenBank/DDBJ whole genome shotgun (WGS) entry which is preliminary data.</text>
</comment>